<evidence type="ECO:0000313" key="3">
    <source>
        <dbReference type="Proteomes" id="UP000318470"/>
    </source>
</evidence>
<organism evidence="2 3">
    <name type="scientific">Vibrio phage VAP7</name>
    <dbReference type="NCBI Taxonomy" id="2584487"/>
    <lineage>
        <taxon>Viruses</taxon>
        <taxon>Duplodnaviria</taxon>
        <taxon>Heunggongvirae</taxon>
        <taxon>Uroviricota</taxon>
        <taxon>Caudoviricetes</taxon>
        <taxon>Pantevenvirales</taxon>
        <taxon>Ackermannviridae</taxon>
        <taxon>Vapseptimavirus</taxon>
        <taxon>Vapseptimavirus VAP7</taxon>
    </lineage>
</organism>
<name>A0A4Y5TV49_9CAUD</name>
<feature type="domain" description="N-acetyltransferase" evidence="1">
    <location>
        <begin position="1"/>
        <end position="156"/>
    </location>
</feature>
<sequence length="156" mass="17663">MKLKPLNRSYAVKMLKLQMRGTTPDQFTPRDIVSIREALDRERVVGVFSGRTLIAYSIFARASVEDCNQAEAGWNTWKFAGTVVHPSHRGQGIQKKALESHIAFAIASGIDTVMAYVHCENKASIKSIEHSGLKFFKDAFIEDKQDFRQVYKLELN</sequence>
<dbReference type="CDD" id="cd04301">
    <property type="entry name" value="NAT_SF"/>
    <property type="match status" value="1"/>
</dbReference>
<dbReference type="Gene3D" id="3.40.630.30">
    <property type="match status" value="1"/>
</dbReference>
<accession>A0A4Y5TV49</accession>
<evidence type="ECO:0000259" key="1">
    <source>
        <dbReference type="PROSITE" id="PS51186"/>
    </source>
</evidence>
<dbReference type="InterPro" id="IPR000182">
    <property type="entry name" value="GNAT_dom"/>
</dbReference>
<dbReference type="GO" id="GO:0016747">
    <property type="term" value="F:acyltransferase activity, transferring groups other than amino-acyl groups"/>
    <property type="evidence" value="ECO:0007669"/>
    <property type="project" value="InterPro"/>
</dbReference>
<dbReference type="Pfam" id="PF00583">
    <property type="entry name" value="Acetyltransf_1"/>
    <property type="match status" value="1"/>
</dbReference>
<dbReference type="Proteomes" id="UP000318470">
    <property type="component" value="Segment"/>
</dbReference>
<keyword evidence="3" id="KW-1185">Reference proteome</keyword>
<dbReference type="InterPro" id="IPR016181">
    <property type="entry name" value="Acyl_CoA_acyltransferase"/>
</dbReference>
<proteinExistence type="predicted"/>
<reference evidence="2 3" key="1">
    <citation type="submission" date="2019-04" db="EMBL/GenBank/DDBJ databases">
        <authorList>
            <person name="Gao M."/>
            <person name="Bai C."/>
            <person name="Tong Y."/>
            <person name="Xu X."/>
        </authorList>
    </citation>
    <scope>NUCLEOTIDE SEQUENCE [LARGE SCALE GENOMIC DNA]</scope>
    <source>
        <strain evidence="2 3">Vibrio alginolyticus VA1</strain>
    </source>
</reference>
<protein>
    <submittedName>
        <fullName evidence="2">N-acetyltransferase</fullName>
    </submittedName>
</protein>
<keyword evidence="2" id="KW-0808">Transferase</keyword>
<dbReference type="KEGG" id="vg:55616069"/>
<evidence type="ECO:0000313" key="2">
    <source>
        <dbReference type="EMBL" id="QDB73232.1"/>
    </source>
</evidence>
<dbReference type="GeneID" id="55616069"/>
<dbReference type="RefSeq" id="YP_009845706.1">
    <property type="nucleotide sequence ID" value="NC_048765.1"/>
</dbReference>
<dbReference type="EMBL" id="MK795384">
    <property type="protein sequence ID" value="QDB73232.1"/>
    <property type="molecule type" value="Genomic_DNA"/>
</dbReference>
<dbReference type="PROSITE" id="PS51186">
    <property type="entry name" value="GNAT"/>
    <property type="match status" value="1"/>
</dbReference>
<dbReference type="SUPFAM" id="SSF55729">
    <property type="entry name" value="Acyl-CoA N-acyltransferases (Nat)"/>
    <property type="match status" value="1"/>
</dbReference>